<name>A0A3M7SMR7_BRAPC</name>
<accession>A0A3M7SMR7</accession>
<sequence length="70" mass="8093">MEVNKHERAHRNGNDMGRSKGKDQLERKSKVMTLYTTNSNSNCESTLILKIISFCSTQLFYLSKLKIINK</sequence>
<reference evidence="2 3" key="1">
    <citation type="journal article" date="2018" name="Sci. Rep.">
        <title>Genomic signatures of local adaptation to the degree of environmental predictability in rotifers.</title>
        <authorList>
            <person name="Franch-Gras L."/>
            <person name="Hahn C."/>
            <person name="Garcia-Roger E.M."/>
            <person name="Carmona M.J."/>
            <person name="Serra M."/>
            <person name="Gomez A."/>
        </authorList>
    </citation>
    <scope>NUCLEOTIDE SEQUENCE [LARGE SCALE GENOMIC DNA]</scope>
    <source>
        <strain evidence="2">HYR1</strain>
    </source>
</reference>
<gene>
    <name evidence="2" type="ORF">BpHYR1_033611</name>
</gene>
<dbReference type="EMBL" id="REGN01001104">
    <property type="protein sequence ID" value="RNA37026.1"/>
    <property type="molecule type" value="Genomic_DNA"/>
</dbReference>
<organism evidence="2 3">
    <name type="scientific">Brachionus plicatilis</name>
    <name type="common">Marine rotifer</name>
    <name type="synonym">Brachionus muelleri</name>
    <dbReference type="NCBI Taxonomy" id="10195"/>
    <lineage>
        <taxon>Eukaryota</taxon>
        <taxon>Metazoa</taxon>
        <taxon>Spiralia</taxon>
        <taxon>Gnathifera</taxon>
        <taxon>Rotifera</taxon>
        <taxon>Eurotatoria</taxon>
        <taxon>Monogononta</taxon>
        <taxon>Pseudotrocha</taxon>
        <taxon>Ploima</taxon>
        <taxon>Brachionidae</taxon>
        <taxon>Brachionus</taxon>
    </lineage>
</organism>
<dbReference type="Proteomes" id="UP000276133">
    <property type="component" value="Unassembled WGS sequence"/>
</dbReference>
<comment type="caution">
    <text evidence="2">The sequence shown here is derived from an EMBL/GenBank/DDBJ whole genome shotgun (WGS) entry which is preliminary data.</text>
</comment>
<dbReference type="AlphaFoldDB" id="A0A3M7SMR7"/>
<keyword evidence="3" id="KW-1185">Reference proteome</keyword>
<feature type="region of interest" description="Disordered" evidence="1">
    <location>
        <begin position="1"/>
        <end position="28"/>
    </location>
</feature>
<evidence type="ECO:0000256" key="1">
    <source>
        <dbReference type="SAM" id="MobiDB-lite"/>
    </source>
</evidence>
<evidence type="ECO:0000313" key="3">
    <source>
        <dbReference type="Proteomes" id="UP000276133"/>
    </source>
</evidence>
<protein>
    <submittedName>
        <fullName evidence="2">Uncharacterized protein</fullName>
    </submittedName>
</protein>
<proteinExistence type="predicted"/>
<evidence type="ECO:0000313" key="2">
    <source>
        <dbReference type="EMBL" id="RNA37026.1"/>
    </source>
</evidence>